<dbReference type="Proteomes" id="UP000011761">
    <property type="component" value="Unassembled WGS sequence"/>
</dbReference>
<dbReference type="FunFam" id="2.40.70.10:FF:000026">
    <property type="entry name" value="Endothiapepsin"/>
    <property type="match status" value="1"/>
</dbReference>
<keyword evidence="2 8" id="KW-0645">Protease</keyword>
<dbReference type="InterPro" id="IPR021109">
    <property type="entry name" value="Peptidase_aspartic_dom_sf"/>
</dbReference>
<feature type="compositionally biased region" description="Low complexity" evidence="9">
    <location>
        <begin position="50"/>
        <end position="66"/>
    </location>
</feature>
<dbReference type="InterPro" id="IPR001461">
    <property type="entry name" value="Aspartic_peptidase_A1"/>
</dbReference>
<evidence type="ECO:0000256" key="6">
    <source>
        <dbReference type="ARBA" id="ARBA00055396"/>
    </source>
</evidence>
<dbReference type="eggNOG" id="KOG1339">
    <property type="taxonomic scope" value="Eukaryota"/>
</dbReference>
<evidence type="ECO:0000256" key="5">
    <source>
        <dbReference type="ARBA" id="ARBA00023180"/>
    </source>
</evidence>
<dbReference type="GeneID" id="19117281"/>
<evidence type="ECO:0000256" key="1">
    <source>
        <dbReference type="ARBA" id="ARBA00007447"/>
    </source>
</evidence>
<dbReference type="HOGENOM" id="CLU_013253_0_0_1"/>
<evidence type="ECO:0000256" key="3">
    <source>
        <dbReference type="ARBA" id="ARBA00022750"/>
    </source>
</evidence>
<feature type="domain" description="Peptidase A1" evidence="10">
    <location>
        <begin position="83"/>
        <end position="390"/>
    </location>
</feature>
<dbReference type="PANTHER" id="PTHR47966">
    <property type="entry name" value="BETA-SITE APP-CLEAVING ENZYME, ISOFORM A-RELATED"/>
    <property type="match status" value="1"/>
</dbReference>
<dbReference type="Gene3D" id="2.40.70.10">
    <property type="entry name" value="Acid Proteases"/>
    <property type="match status" value="2"/>
</dbReference>
<dbReference type="CDD" id="cd06097">
    <property type="entry name" value="Aspergillopepsin_like"/>
    <property type="match status" value="1"/>
</dbReference>
<feature type="region of interest" description="Disordered" evidence="9">
    <location>
        <begin position="50"/>
        <end position="69"/>
    </location>
</feature>
<keyword evidence="4 8" id="KW-0378">Hydrolase</keyword>
<dbReference type="KEGG" id="bcom:BAUCODRAFT_79696"/>
<evidence type="ECO:0000259" key="10">
    <source>
        <dbReference type="PROSITE" id="PS51767"/>
    </source>
</evidence>
<keyword evidence="12" id="KW-1185">Reference proteome</keyword>
<reference evidence="11 12" key="1">
    <citation type="journal article" date="2012" name="PLoS Pathog.">
        <title>Diverse lifestyles and strategies of plant pathogenesis encoded in the genomes of eighteen Dothideomycetes fungi.</title>
        <authorList>
            <person name="Ohm R.A."/>
            <person name="Feau N."/>
            <person name="Henrissat B."/>
            <person name="Schoch C.L."/>
            <person name="Horwitz B.A."/>
            <person name="Barry K.W."/>
            <person name="Condon B.J."/>
            <person name="Copeland A.C."/>
            <person name="Dhillon B."/>
            <person name="Glaser F."/>
            <person name="Hesse C.N."/>
            <person name="Kosti I."/>
            <person name="LaButti K."/>
            <person name="Lindquist E.A."/>
            <person name="Lucas S."/>
            <person name="Salamov A.A."/>
            <person name="Bradshaw R.E."/>
            <person name="Ciuffetti L."/>
            <person name="Hamelin R.C."/>
            <person name="Kema G.H.J."/>
            <person name="Lawrence C."/>
            <person name="Scott J.A."/>
            <person name="Spatafora J.W."/>
            <person name="Turgeon B.G."/>
            <person name="de Wit P.J.G.M."/>
            <person name="Zhong S."/>
            <person name="Goodwin S.B."/>
            <person name="Grigoriev I.V."/>
        </authorList>
    </citation>
    <scope>NUCLEOTIDE SEQUENCE [LARGE SCALE GENOMIC DNA]</scope>
    <source>
        <strain evidence="11 12">UAMH 10762</strain>
    </source>
</reference>
<dbReference type="Pfam" id="PF00026">
    <property type="entry name" value="Asp"/>
    <property type="match status" value="1"/>
</dbReference>
<dbReference type="AlphaFoldDB" id="M2MK88"/>
<evidence type="ECO:0000256" key="9">
    <source>
        <dbReference type="SAM" id="MobiDB-lite"/>
    </source>
</evidence>
<protein>
    <recommendedName>
        <fullName evidence="10">Peptidase A1 domain-containing protein</fullName>
    </recommendedName>
</protein>
<dbReference type="FunFam" id="2.40.70.10:FF:000024">
    <property type="entry name" value="Endothiapepsin"/>
    <property type="match status" value="1"/>
</dbReference>
<dbReference type="GO" id="GO:0006508">
    <property type="term" value="P:proteolysis"/>
    <property type="evidence" value="ECO:0007669"/>
    <property type="project" value="UniProtKB-KW"/>
</dbReference>
<feature type="active site" evidence="7">
    <location>
        <position position="99"/>
    </location>
</feature>
<dbReference type="RefSeq" id="XP_007681073.1">
    <property type="nucleotide sequence ID" value="XM_007682883.1"/>
</dbReference>
<dbReference type="InterPro" id="IPR033121">
    <property type="entry name" value="PEPTIDASE_A1"/>
</dbReference>
<dbReference type="EMBL" id="KB445563">
    <property type="protein sequence ID" value="EMC91743.1"/>
    <property type="molecule type" value="Genomic_DNA"/>
</dbReference>
<name>M2MK88_BAUPA</name>
<proteinExistence type="inferred from homology"/>
<dbReference type="GO" id="GO:0004190">
    <property type="term" value="F:aspartic-type endopeptidase activity"/>
    <property type="evidence" value="ECO:0007669"/>
    <property type="project" value="UniProtKB-KW"/>
</dbReference>
<comment type="function">
    <text evidence="6">Secreted aspartic endopeptidase that allows assimilation of proteinaceous substrates. The scissile peptide bond is attacked by a nucleophilic water molecule activated by two aspartic residues in the active site. Shows a broad primary substrate specificity. Favors hydrophobic residues at the P1 and P1' positions.</text>
</comment>
<feature type="active site" evidence="7">
    <location>
        <position position="284"/>
    </location>
</feature>
<keyword evidence="5" id="KW-0325">Glycoprotein</keyword>
<keyword evidence="3 8" id="KW-0064">Aspartyl protease</keyword>
<feature type="region of interest" description="Disordered" evidence="9">
    <location>
        <begin position="24"/>
        <end position="44"/>
    </location>
</feature>
<dbReference type="OMA" id="NGVGEYE"/>
<organism evidence="11 12">
    <name type="scientific">Baudoinia panamericana (strain UAMH 10762)</name>
    <name type="common">Angels' share fungus</name>
    <name type="synonym">Baudoinia compniacensis (strain UAMH 10762)</name>
    <dbReference type="NCBI Taxonomy" id="717646"/>
    <lineage>
        <taxon>Eukaryota</taxon>
        <taxon>Fungi</taxon>
        <taxon>Dikarya</taxon>
        <taxon>Ascomycota</taxon>
        <taxon>Pezizomycotina</taxon>
        <taxon>Dothideomycetes</taxon>
        <taxon>Dothideomycetidae</taxon>
        <taxon>Mycosphaerellales</taxon>
        <taxon>Teratosphaeriaceae</taxon>
        <taxon>Baudoinia</taxon>
    </lineage>
</organism>
<evidence type="ECO:0000256" key="8">
    <source>
        <dbReference type="RuleBase" id="RU000454"/>
    </source>
</evidence>
<dbReference type="PANTHER" id="PTHR47966:SF1">
    <property type="entry name" value="ASPARTYL PROTEINASE"/>
    <property type="match status" value="1"/>
</dbReference>
<dbReference type="PROSITE" id="PS51767">
    <property type="entry name" value="PEPTIDASE_A1"/>
    <property type="match status" value="1"/>
</dbReference>
<accession>M2MK88</accession>
<evidence type="ECO:0000313" key="12">
    <source>
        <dbReference type="Proteomes" id="UP000011761"/>
    </source>
</evidence>
<sequence length="393" mass="40882">MKAYAKYGWEIIILGSNGPIATISNGTPSSTPTPTTIPTSSVTSEVAATSAAPFSNSSASSSGTSSGMVGEVVATPEENESEYLEPVTVGGQVLNMDFDTGSADFWVFSSSLPASQSRGHSTFDPSKSSTWQPYSGGSWDITYGDGTTASGTVGYDVVNIGGATATRQAVEVATYVSSSFTQDTANDGLVGLAFSKINTVRPQAQQTFFDNVKGQLKLPIFTANLEDGALGTYTFGEIDPTEYSGEIYYMAVDSSNGFWEFDSKTYTIGGSQRACTTCSPAIADTGTSLILVDDDVATAYWSQVAGATLSSRMGGWVYPCSATLPTFGIAVGGYMAMLNGTDLEYSAVGGGKCFGGVQSNQGGGLQILGDVLLKNYFAVFDAGNERFGIAEKA</sequence>
<comment type="similarity">
    <text evidence="1 8">Belongs to the peptidase A1 family.</text>
</comment>
<evidence type="ECO:0000256" key="2">
    <source>
        <dbReference type="ARBA" id="ARBA00022670"/>
    </source>
</evidence>
<dbReference type="OrthoDB" id="2747330at2759"/>
<evidence type="ECO:0000256" key="7">
    <source>
        <dbReference type="PIRSR" id="PIRSR601461-1"/>
    </source>
</evidence>
<dbReference type="PROSITE" id="PS00141">
    <property type="entry name" value="ASP_PROTEASE"/>
    <property type="match status" value="1"/>
</dbReference>
<dbReference type="InterPro" id="IPR034163">
    <property type="entry name" value="Aspergillopepsin-like_cat_dom"/>
</dbReference>
<dbReference type="InterPro" id="IPR001969">
    <property type="entry name" value="Aspartic_peptidase_AS"/>
</dbReference>
<evidence type="ECO:0000313" key="11">
    <source>
        <dbReference type="EMBL" id="EMC91743.1"/>
    </source>
</evidence>
<gene>
    <name evidence="11" type="ORF">BAUCODRAFT_79696</name>
</gene>
<dbReference type="PRINTS" id="PR00792">
    <property type="entry name" value="PEPSIN"/>
</dbReference>
<evidence type="ECO:0000256" key="4">
    <source>
        <dbReference type="ARBA" id="ARBA00022801"/>
    </source>
</evidence>
<dbReference type="SUPFAM" id="SSF50630">
    <property type="entry name" value="Acid proteases"/>
    <property type="match status" value="1"/>
</dbReference>